<proteinExistence type="predicted"/>
<dbReference type="InterPro" id="IPR055170">
    <property type="entry name" value="GFO_IDH_MocA-like_dom"/>
</dbReference>
<dbReference type="RefSeq" id="WP_080921300.1">
    <property type="nucleotide sequence ID" value="NZ_MDET01000048.1"/>
</dbReference>
<dbReference type="InterPro" id="IPR051450">
    <property type="entry name" value="Gfo/Idh/MocA_Oxidoreductases"/>
</dbReference>
<dbReference type="OrthoDB" id="9800846at2"/>
<dbReference type="EMBL" id="MDET01000048">
    <property type="protein sequence ID" value="OQM73842.1"/>
    <property type="molecule type" value="Genomic_DNA"/>
</dbReference>
<dbReference type="Pfam" id="PF01408">
    <property type="entry name" value="GFO_IDH_MocA"/>
    <property type="match status" value="1"/>
</dbReference>
<feature type="domain" description="Gfo/Idh/MocA-like oxidoreductase N-terminal" evidence="1">
    <location>
        <begin position="4"/>
        <end position="117"/>
    </location>
</feature>
<reference evidence="3 4" key="1">
    <citation type="journal article" date="2016" name="Int. J. Syst. Evol. Microbiol.">
        <title>Pseudaminobacter manganicus sp. nov., isolated from sludge of a manganese mine.</title>
        <authorList>
            <person name="Li J."/>
            <person name="Huang J."/>
            <person name="Liao S."/>
            <person name="Wang G."/>
        </authorList>
    </citation>
    <scope>NUCLEOTIDE SEQUENCE [LARGE SCALE GENOMIC DNA]</scope>
    <source>
        <strain evidence="3 4">JH-7</strain>
    </source>
</reference>
<evidence type="ECO:0000259" key="2">
    <source>
        <dbReference type="Pfam" id="PF22725"/>
    </source>
</evidence>
<dbReference type="SUPFAM" id="SSF51735">
    <property type="entry name" value="NAD(P)-binding Rossmann-fold domains"/>
    <property type="match status" value="1"/>
</dbReference>
<keyword evidence="4" id="KW-1185">Reference proteome</keyword>
<dbReference type="InterPro" id="IPR000683">
    <property type="entry name" value="Gfo/Idh/MocA-like_OxRdtase_N"/>
</dbReference>
<comment type="caution">
    <text evidence="3">The sequence shown here is derived from an EMBL/GenBank/DDBJ whole genome shotgun (WGS) entry which is preliminary data.</text>
</comment>
<name>A0A1V8RKW8_9HYPH</name>
<protein>
    <recommendedName>
        <fullName evidence="5">Oxidoreductase</fullName>
    </recommendedName>
</protein>
<evidence type="ECO:0000313" key="3">
    <source>
        <dbReference type="EMBL" id="OQM73842.1"/>
    </source>
</evidence>
<dbReference type="Proteomes" id="UP000191905">
    <property type="component" value="Unassembled WGS sequence"/>
</dbReference>
<dbReference type="SUPFAM" id="SSF55347">
    <property type="entry name" value="Glyceraldehyde-3-phosphate dehydrogenase-like, C-terminal domain"/>
    <property type="match status" value="1"/>
</dbReference>
<dbReference type="Gene3D" id="3.40.50.720">
    <property type="entry name" value="NAD(P)-binding Rossmann-like Domain"/>
    <property type="match status" value="1"/>
</dbReference>
<dbReference type="Gene3D" id="3.30.360.10">
    <property type="entry name" value="Dihydrodipicolinate Reductase, domain 2"/>
    <property type="match status" value="1"/>
</dbReference>
<evidence type="ECO:0000259" key="1">
    <source>
        <dbReference type="Pfam" id="PF01408"/>
    </source>
</evidence>
<dbReference type="PANTHER" id="PTHR43377">
    <property type="entry name" value="BILIVERDIN REDUCTASE A"/>
    <property type="match status" value="1"/>
</dbReference>
<accession>A0A1V8RKW8</accession>
<dbReference type="GO" id="GO:0000166">
    <property type="term" value="F:nucleotide binding"/>
    <property type="evidence" value="ECO:0007669"/>
    <property type="project" value="InterPro"/>
</dbReference>
<organism evidence="3 4">
    <name type="scientific">Manganibacter manganicus</name>
    <dbReference type="NCBI Taxonomy" id="1873176"/>
    <lineage>
        <taxon>Bacteria</taxon>
        <taxon>Pseudomonadati</taxon>
        <taxon>Pseudomonadota</taxon>
        <taxon>Alphaproteobacteria</taxon>
        <taxon>Hyphomicrobiales</taxon>
        <taxon>Phyllobacteriaceae</taxon>
        <taxon>Manganibacter</taxon>
    </lineage>
</organism>
<sequence length="331" mass="36402">MASIAHVGYGYWGRNLARNFSELGVLDTIVDPDPDAAAAAAATLGAKAAAFEDVLSDPHIDGISIASPAEMHFGHAMAALKAGKHVYVEKPLALDVAEAESLHETALRSGLTLMVGHLLQYHPVYVKLRAMVEDGEFGRLLYVYSNRMSLGKFRREENVLWSFAPHDISMLLGLFGSEPSHVSAQGTVSHTPGIADMVTVQMHFPGGGSGHIQVCWMHPFKEQRLVVIGEKAMAVFEDSEPDWNAKLKLYRHEIDTSGPVPMPQKTDPELVAVPRSEPLRNECMHFCACIDQRQKPLTDGIEGLGVLRALQKAELALRENLEHQQEQKDVR</sequence>
<feature type="domain" description="GFO/IDH/MocA-like oxidoreductase" evidence="2">
    <location>
        <begin position="125"/>
        <end position="234"/>
    </location>
</feature>
<evidence type="ECO:0008006" key="5">
    <source>
        <dbReference type="Google" id="ProtNLM"/>
    </source>
</evidence>
<dbReference type="InterPro" id="IPR036291">
    <property type="entry name" value="NAD(P)-bd_dom_sf"/>
</dbReference>
<dbReference type="Pfam" id="PF22725">
    <property type="entry name" value="GFO_IDH_MocA_C3"/>
    <property type="match status" value="1"/>
</dbReference>
<evidence type="ECO:0000313" key="4">
    <source>
        <dbReference type="Proteomes" id="UP000191905"/>
    </source>
</evidence>
<dbReference type="STRING" id="1873176.BFN67_23200"/>
<dbReference type="AlphaFoldDB" id="A0A1V8RKW8"/>
<gene>
    <name evidence="3" type="ORF">BFN67_23200</name>
</gene>
<dbReference type="PANTHER" id="PTHR43377:SF6">
    <property type="entry name" value="GFO_IDH_MOCA-LIKE OXIDOREDUCTASE N-TERMINAL DOMAIN-CONTAINING PROTEIN"/>
    <property type="match status" value="1"/>
</dbReference>